<dbReference type="EMBL" id="LSDT01000051">
    <property type="protein sequence ID" value="KXB90075.1"/>
    <property type="molecule type" value="Genomic_DNA"/>
</dbReference>
<feature type="chain" id="PRO_5007463382" evidence="4">
    <location>
        <begin position="28"/>
        <end position="1099"/>
    </location>
</feature>
<feature type="region of interest" description="Disordered" evidence="3">
    <location>
        <begin position="130"/>
        <end position="158"/>
    </location>
</feature>
<dbReference type="Proteomes" id="UP000070160">
    <property type="component" value="Unassembled WGS sequence"/>
</dbReference>
<evidence type="ECO:0000256" key="1">
    <source>
        <dbReference type="ARBA" id="ARBA00023054"/>
    </source>
</evidence>
<feature type="compositionally biased region" description="Basic and acidic residues" evidence="3">
    <location>
        <begin position="586"/>
        <end position="611"/>
    </location>
</feature>
<feature type="non-terminal residue" evidence="5">
    <location>
        <position position="1099"/>
    </location>
</feature>
<gene>
    <name evidence="5" type="ORF">HMPREF3182_01559</name>
</gene>
<evidence type="ECO:0000313" key="5">
    <source>
        <dbReference type="EMBL" id="KXB90075.1"/>
    </source>
</evidence>
<feature type="compositionally biased region" description="Low complexity" evidence="3">
    <location>
        <begin position="676"/>
        <end position="685"/>
    </location>
</feature>
<feature type="coiled-coil region" evidence="2">
    <location>
        <begin position="162"/>
        <end position="192"/>
    </location>
</feature>
<accession>A0A134CCX6</accession>
<feature type="compositionally biased region" description="Basic and acidic residues" evidence="3">
    <location>
        <begin position="889"/>
        <end position="900"/>
    </location>
</feature>
<evidence type="ECO:0000313" key="6">
    <source>
        <dbReference type="Proteomes" id="UP000070160"/>
    </source>
</evidence>
<name>A0A134CCX6_9FIRM</name>
<feature type="compositionally biased region" description="Pro residues" evidence="3">
    <location>
        <begin position="686"/>
        <end position="697"/>
    </location>
</feature>
<dbReference type="AlphaFoldDB" id="A0A134CCX6"/>
<proteinExistence type="predicted"/>
<feature type="compositionally biased region" description="Basic and acidic residues" evidence="3">
    <location>
        <begin position="648"/>
        <end position="674"/>
    </location>
</feature>
<feature type="compositionally biased region" description="Basic and acidic residues" evidence="3">
    <location>
        <begin position="834"/>
        <end position="845"/>
    </location>
</feature>
<evidence type="ECO:0000256" key="3">
    <source>
        <dbReference type="SAM" id="MobiDB-lite"/>
    </source>
</evidence>
<feature type="coiled-coil region" evidence="2">
    <location>
        <begin position="248"/>
        <end position="275"/>
    </location>
</feature>
<evidence type="ECO:0000256" key="2">
    <source>
        <dbReference type="SAM" id="Coils"/>
    </source>
</evidence>
<dbReference type="PANTHER" id="PTHR23160">
    <property type="entry name" value="SYNAPTONEMAL COMPLEX PROTEIN-RELATED"/>
    <property type="match status" value="1"/>
</dbReference>
<feature type="signal peptide" evidence="4">
    <location>
        <begin position="1"/>
        <end position="27"/>
    </location>
</feature>
<feature type="region of interest" description="Disordered" evidence="3">
    <location>
        <begin position="324"/>
        <end position="378"/>
    </location>
</feature>
<keyword evidence="6" id="KW-1185">Reference proteome</keyword>
<organism evidence="5 6">
    <name type="scientific">Megasphaera hutchinsoni</name>
    <dbReference type="NCBI Taxonomy" id="1588748"/>
    <lineage>
        <taxon>Bacteria</taxon>
        <taxon>Bacillati</taxon>
        <taxon>Bacillota</taxon>
        <taxon>Negativicutes</taxon>
        <taxon>Veillonellales</taxon>
        <taxon>Veillonellaceae</taxon>
        <taxon>Megasphaera</taxon>
    </lineage>
</organism>
<keyword evidence="4" id="KW-0732">Signal</keyword>
<dbReference type="STRING" id="1588748.HMPREF3182_01559"/>
<feature type="compositionally biased region" description="Basic and acidic residues" evidence="3">
    <location>
        <begin position="705"/>
        <end position="729"/>
    </location>
</feature>
<dbReference type="PANTHER" id="PTHR23160:SF19">
    <property type="entry name" value="MYOSIN HEAVY CHAIN-RELATED PROTEIN"/>
    <property type="match status" value="1"/>
</dbReference>
<reference evidence="6" key="1">
    <citation type="submission" date="2016-01" db="EMBL/GenBank/DDBJ databases">
        <authorList>
            <person name="Mitreva M."/>
            <person name="Pepin K.H."/>
            <person name="Mihindukulasuriya K.A."/>
            <person name="Fulton R."/>
            <person name="Fronick C."/>
            <person name="O'Laughlin M."/>
            <person name="Miner T."/>
            <person name="Herter B."/>
            <person name="Rosa B.A."/>
            <person name="Cordes M."/>
            <person name="Tomlinson C."/>
            <person name="Wollam A."/>
            <person name="Palsikar V.B."/>
            <person name="Mardis E.R."/>
            <person name="Wilson R.K."/>
        </authorList>
    </citation>
    <scope>NUCLEOTIDE SEQUENCE [LARGE SCALE GENOMIC DNA]</scope>
    <source>
        <strain evidence="6">KA00182</strain>
    </source>
</reference>
<feature type="compositionally biased region" description="Basic and acidic residues" evidence="3">
    <location>
        <begin position="752"/>
        <end position="764"/>
    </location>
</feature>
<comment type="caution">
    <text evidence="5">The sequence shown here is derived from an EMBL/GenBank/DDBJ whole genome shotgun (WGS) entry which is preliminary data.</text>
</comment>
<feature type="compositionally biased region" description="Pro residues" evidence="3">
    <location>
        <begin position="548"/>
        <end position="557"/>
    </location>
</feature>
<protein>
    <submittedName>
        <fullName evidence="5">Uncharacterized protein</fullName>
    </submittedName>
</protein>
<feature type="compositionally biased region" description="Low complexity" evidence="3">
    <location>
        <begin position="327"/>
        <end position="336"/>
    </location>
</feature>
<feature type="region of interest" description="Disordered" evidence="3">
    <location>
        <begin position="541"/>
        <end position="611"/>
    </location>
</feature>
<feature type="region of interest" description="Disordered" evidence="3">
    <location>
        <begin position="636"/>
        <end position="940"/>
    </location>
</feature>
<keyword evidence="1 2" id="KW-0175">Coiled coil</keyword>
<sequence>MKFTKRQLTTMVVAGLMGTAFAGASFAADASSSAADLLAMNQDRTAAPDTEKIKTLEAQIAKVQQEIAEANTWWEKNKDIINSYEDEDSDGYHKAQDNWTAEYNKYKPTHDKGPDHLKQLQAALEAAKNGGTVPVAPQPGDVGTSSGTGEAAPSPADMKRSLQLAQENVQHLQELTARVNREVTEAEAAAKADPTDETAKVRAESSKAYAGIVQKAMEAAKQAVTKWQQQLKVEVKDESKPFTMPSPAVETGTDIGQLQQELADLQKQLPDVEKHANWSTAEFNNNGGYANNGASTEVLLRYLQDTQKLSDLQAAIKAKEARISALSSGTGSTPGTGKEETKPHTGEPGSKPVPQPPESKVEPVQPGGGTSQGTVTPETVTQWAKLKAEAEAAEQYYNSEVWAKTYFEEMDKKTPYQNWAKEVEHADGYIANAKAEMEAKKQALESYAKEKGITADPRTKEAQTAALKKRIAALQEVKKNAASIFDETKSDYKWGYYDTFDQAKTNNTLDKRQAYVVALQRKESNVLDTQLQQAEAALKTLDPSGTVTPPPAPPEVQPPSGKTPGVQQSEAEKKYEAAVETWTKAEAARKEKPQDETVRQQAEKAKQEVEAAKTTYLQELTAKEKELKGIYDKAQAKYESEDTDEDGPDKTTIDARNKAKADYDAIEAKIKQVKGESSSPSETKPTPLPQPPVPTPSVDPAIPKPDPEADKKKSAEELKKEIAALEEQLKQAQQQADKAEEAYNPDDQTPEGQKKLQAYEEAHKKVMQIGDVLHAKKTILKEKETAPQPQPPAPKPPKPKVDPGQPGSEPGSKPAPQPPESKVDPGQPGSEPGGKTDPKPPKPKVDPGQPGSEPGGKTDPQPPESKVDPAPQPPESKVDPGQPGSEPGGKTDPKPPKPKVDPGQPGSEPGGKTDPQPPKPQVDPAQPGGGTSQGTVTPETVTQWAKLKAEAEAAEQYYNSEVWAKTYYEGLKKKEPSESNWEKEVDHADGYIANAKAVMEAKKQALESYAKEKGITADPRTKEAQEAALKKKIAELQDAKQNVDKVYDEKKSAYGYGQYDTFEDAKKGNKLDKRQAFIEALQRKESNVLDTQLQQAEAA</sequence>
<evidence type="ECO:0000256" key="4">
    <source>
        <dbReference type="SAM" id="SignalP"/>
    </source>
</evidence>
<feature type="coiled-coil region" evidence="2">
    <location>
        <begin position="992"/>
        <end position="1049"/>
    </location>
</feature>